<protein>
    <submittedName>
        <fullName evidence="2">Uncharacterized protein</fullName>
    </submittedName>
</protein>
<keyword evidence="1" id="KW-0472">Membrane</keyword>
<proteinExistence type="predicted"/>
<evidence type="ECO:0000256" key="1">
    <source>
        <dbReference type="SAM" id="Phobius"/>
    </source>
</evidence>
<evidence type="ECO:0000313" key="2">
    <source>
        <dbReference type="EMBL" id="KAJ8471119.1"/>
    </source>
</evidence>
<feature type="transmembrane region" description="Helical" evidence="1">
    <location>
        <begin position="20"/>
        <end position="43"/>
    </location>
</feature>
<organism evidence="2 3">
    <name type="scientific">Ensete ventricosum</name>
    <name type="common">Abyssinian banana</name>
    <name type="synonym">Musa ensete</name>
    <dbReference type="NCBI Taxonomy" id="4639"/>
    <lineage>
        <taxon>Eukaryota</taxon>
        <taxon>Viridiplantae</taxon>
        <taxon>Streptophyta</taxon>
        <taxon>Embryophyta</taxon>
        <taxon>Tracheophyta</taxon>
        <taxon>Spermatophyta</taxon>
        <taxon>Magnoliopsida</taxon>
        <taxon>Liliopsida</taxon>
        <taxon>Zingiberales</taxon>
        <taxon>Musaceae</taxon>
        <taxon>Ensete</taxon>
    </lineage>
</organism>
<comment type="caution">
    <text evidence="2">The sequence shown here is derived from an EMBL/GenBank/DDBJ whole genome shotgun (WGS) entry which is preliminary data.</text>
</comment>
<sequence>MDNTTTNQGGTQGLLKSGAFNLLCFLLGSFRTYFPHFFFLVFLKTNSEMQPCQLDLSLLDHCGALQSQEIDAKNMEEFAAPNTY</sequence>
<gene>
    <name evidence="2" type="ORF">OPV22_025462</name>
</gene>
<dbReference type="Proteomes" id="UP001222027">
    <property type="component" value="Unassembled WGS sequence"/>
</dbReference>
<keyword evidence="3" id="KW-1185">Reference proteome</keyword>
<keyword evidence="1" id="KW-1133">Transmembrane helix</keyword>
<accession>A0AAV8Q3U9</accession>
<reference evidence="2 3" key="1">
    <citation type="submission" date="2022-12" db="EMBL/GenBank/DDBJ databases">
        <title>Chromosome-scale assembly of the Ensete ventricosum genome.</title>
        <authorList>
            <person name="Dussert Y."/>
            <person name="Stocks J."/>
            <person name="Wendawek A."/>
            <person name="Woldeyes F."/>
            <person name="Nichols R.A."/>
            <person name="Borrell J.S."/>
        </authorList>
    </citation>
    <scope>NUCLEOTIDE SEQUENCE [LARGE SCALE GENOMIC DNA]</scope>
    <source>
        <strain evidence="3">cv. Maze</strain>
        <tissue evidence="2">Seeds</tissue>
    </source>
</reference>
<name>A0AAV8Q3U9_ENSVE</name>
<dbReference type="EMBL" id="JAQQAF010000007">
    <property type="protein sequence ID" value="KAJ8471119.1"/>
    <property type="molecule type" value="Genomic_DNA"/>
</dbReference>
<dbReference type="AlphaFoldDB" id="A0AAV8Q3U9"/>
<keyword evidence="1" id="KW-0812">Transmembrane</keyword>
<evidence type="ECO:0000313" key="3">
    <source>
        <dbReference type="Proteomes" id="UP001222027"/>
    </source>
</evidence>